<evidence type="ECO:0000313" key="3">
    <source>
        <dbReference type="EMBL" id="OHT13866.1"/>
    </source>
</evidence>
<feature type="region of interest" description="Disordered" evidence="2">
    <location>
        <begin position="1"/>
        <end position="24"/>
    </location>
</feature>
<organism evidence="3 4">
    <name type="scientific">Tritrichomonas foetus</name>
    <dbReference type="NCBI Taxonomy" id="1144522"/>
    <lineage>
        <taxon>Eukaryota</taxon>
        <taxon>Metamonada</taxon>
        <taxon>Parabasalia</taxon>
        <taxon>Tritrichomonadida</taxon>
        <taxon>Tritrichomonadidae</taxon>
        <taxon>Tritrichomonas</taxon>
    </lineage>
</organism>
<dbReference type="Proteomes" id="UP000179807">
    <property type="component" value="Unassembled WGS sequence"/>
</dbReference>
<keyword evidence="4" id="KW-1185">Reference proteome</keyword>
<proteinExistence type="predicted"/>
<dbReference type="GeneID" id="94833344"/>
<dbReference type="OrthoDB" id="10506543at2759"/>
<protein>
    <submittedName>
        <fullName evidence="3">Uncharacterized protein</fullName>
    </submittedName>
</protein>
<accession>A0A1J4KRZ1</accession>
<reference evidence="3" key="1">
    <citation type="submission" date="2016-10" db="EMBL/GenBank/DDBJ databases">
        <authorList>
            <person name="Benchimol M."/>
            <person name="Almeida L.G."/>
            <person name="Vasconcelos A.T."/>
            <person name="Perreira-Neves A."/>
            <person name="Rosa I.A."/>
            <person name="Tasca T."/>
            <person name="Bogo M.R."/>
            <person name="de Souza W."/>
        </authorList>
    </citation>
    <scope>NUCLEOTIDE SEQUENCE [LARGE SCALE GENOMIC DNA]</scope>
    <source>
        <strain evidence="3">K</strain>
    </source>
</reference>
<dbReference type="AlphaFoldDB" id="A0A1J4KRZ1"/>
<dbReference type="VEuPathDB" id="TrichDB:TRFO_15886"/>
<evidence type="ECO:0000256" key="2">
    <source>
        <dbReference type="SAM" id="MobiDB-lite"/>
    </source>
</evidence>
<feature type="coiled-coil region" evidence="1">
    <location>
        <begin position="267"/>
        <end position="319"/>
    </location>
</feature>
<feature type="compositionally biased region" description="Acidic residues" evidence="2">
    <location>
        <begin position="9"/>
        <end position="24"/>
    </location>
</feature>
<keyword evidence="1" id="KW-0175">Coiled coil</keyword>
<feature type="coiled-coil region" evidence="1">
    <location>
        <begin position="92"/>
        <end position="133"/>
    </location>
</feature>
<evidence type="ECO:0000313" key="4">
    <source>
        <dbReference type="Proteomes" id="UP000179807"/>
    </source>
</evidence>
<comment type="caution">
    <text evidence="3">The sequence shown here is derived from an EMBL/GenBank/DDBJ whole genome shotgun (WGS) entry which is preliminary data.</text>
</comment>
<name>A0A1J4KRZ1_9EUKA</name>
<dbReference type="EMBL" id="MLAK01000461">
    <property type="protein sequence ID" value="OHT13866.1"/>
    <property type="molecule type" value="Genomic_DNA"/>
</dbReference>
<gene>
    <name evidence="3" type="ORF">TRFO_15886</name>
</gene>
<evidence type="ECO:0000256" key="1">
    <source>
        <dbReference type="SAM" id="Coils"/>
    </source>
</evidence>
<dbReference type="RefSeq" id="XP_068367002.1">
    <property type="nucleotide sequence ID" value="XM_068498640.1"/>
</dbReference>
<sequence>MDENKTRPEEEEENYSDDDSNNDDEIAFLQTQKALIEAIDEQKILKEKLTTLEARNRPAKWGKPVIIQKFDAHRGNVDPDAELSPEQLIQELKTAQHMLENAKRASDTARAERKDLENEINQLIITSQQETDSLLQSNAAHHKSDLMTEQLQFRQQQSSWSSEKSELLSEAEHLSMISHDALHKSSEAREYVDNQRKKIQSLAAELRHDLTKSKELRDKLDDAKTKVTLIPNLLMEIDMNKNSADSMNKNISEQKQILKAVRVSKQAQEVLDDIAKQTEELAFAKKDSERTLENTQKELVTLKEKEKIIKKELEIAQEDFKNEQMKVFVMEAELRDLRSEFQRMKAMVIEEGRKNVELHKTLREQKMDATMRFWLDHSNEIHKAEKVHSSLMNVREQLLSRNTSTLPPLKPVVKVPKSSLR</sequence>